<dbReference type="EMBL" id="JWZX01002637">
    <property type="protein sequence ID" value="KOO27991.1"/>
    <property type="molecule type" value="Genomic_DNA"/>
</dbReference>
<feature type="transmembrane region" description="Helical" evidence="5">
    <location>
        <begin position="326"/>
        <end position="345"/>
    </location>
</feature>
<keyword evidence="8" id="KW-1185">Reference proteome</keyword>
<reference evidence="8" key="1">
    <citation type="journal article" date="2015" name="PLoS Genet.">
        <title>Genome Sequence and Transcriptome Analyses of Chrysochromulina tobin: Metabolic Tools for Enhanced Algal Fitness in the Prominent Order Prymnesiales (Haptophyceae).</title>
        <authorList>
            <person name="Hovde B.T."/>
            <person name="Deodato C.R."/>
            <person name="Hunsperger H.M."/>
            <person name="Ryken S.A."/>
            <person name="Yost W."/>
            <person name="Jha R.K."/>
            <person name="Patterson J."/>
            <person name="Monnat R.J. Jr."/>
            <person name="Barlow S.B."/>
            <person name="Starkenburg S.R."/>
            <person name="Cattolico R.A."/>
        </authorList>
    </citation>
    <scope>NUCLEOTIDE SEQUENCE</scope>
    <source>
        <strain evidence="8">CCMP291</strain>
    </source>
</reference>
<feature type="transmembrane region" description="Helical" evidence="5">
    <location>
        <begin position="229"/>
        <end position="250"/>
    </location>
</feature>
<feature type="transmembrane region" description="Helical" evidence="5">
    <location>
        <begin position="178"/>
        <end position="198"/>
    </location>
</feature>
<feature type="transmembrane region" description="Helical" evidence="5">
    <location>
        <begin position="270"/>
        <end position="287"/>
    </location>
</feature>
<dbReference type="GO" id="GO:0015179">
    <property type="term" value="F:L-amino acid transmembrane transporter activity"/>
    <property type="evidence" value="ECO:0007669"/>
    <property type="project" value="TreeGrafter"/>
</dbReference>
<dbReference type="Proteomes" id="UP000037460">
    <property type="component" value="Unassembled WGS sequence"/>
</dbReference>
<feature type="transmembrane region" description="Helical" evidence="5">
    <location>
        <begin position="293"/>
        <end position="314"/>
    </location>
</feature>
<organism evidence="7 8">
    <name type="scientific">Chrysochromulina tobinii</name>
    <dbReference type="NCBI Taxonomy" id="1460289"/>
    <lineage>
        <taxon>Eukaryota</taxon>
        <taxon>Haptista</taxon>
        <taxon>Haptophyta</taxon>
        <taxon>Prymnesiophyceae</taxon>
        <taxon>Prymnesiales</taxon>
        <taxon>Chrysochromulinaceae</taxon>
        <taxon>Chrysochromulina</taxon>
    </lineage>
</organism>
<evidence type="ECO:0000259" key="6">
    <source>
        <dbReference type="Pfam" id="PF01490"/>
    </source>
</evidence>
<evidence type="ECO:0000256" key="2">
    <source>
        <dbReference type="ARBA" id="ARBA00022692"/>
    </source>
</evidence>
<keyword evidence="3 5" id="KW-1133">Transmembrane helix</keyword>
<sequence length="349" mass="37172">MLEAVRELRRRGHAKDDDGRIEYTAVAGLYAPRAERVLTVLCIVGQFGSSLGYFAFICTSVQPFVASMISRPQTFAIIAAIEAPLILLRDTSHPAFEAAMAFGNVAVGLALCTVLWGTVVAPSEAYPHPPINELKIVDPGGIGLLFGVTLIMFSCHLESVSIEADMASRDQFDRVLNLTFWSLFVVYIGFGLAVYASLGEATGRVHANPSDASSAWMDATIMQNLDDGAFVIAVKLLMSLNLVMMMPITLLPASRAMEQMIGAGTPATQALARLAMIVSLAVAAALLPGFEMIVGLTGALGGVTCFTLPVLCYAHFCGDRLPTWQLAAAYGVAAFGVVGTLWSFVQQLT</sequence>
<evidence type="ECO:0000313" key="8">
    <source>
        <dbReference type="Proteomes" id="UP000037460"/>
    </source>
</evidence>
<evidence type="ECO:0000256" key="1">
    <source>
        <dbReference type="ARBA" id="ARBA00004141"/>
    </source>
</evidence>
<dbReference type="AlphaFoldDB" id="A0A0M0JN51"/>
<name>A0A0M0JN51_9EUKA</name>
<comment type="subcellular location">
    <subcellularLocation>
        <location evidence="1">Membrane</location>
        <topology evidence="1">Multi-pass membrane protein</topology>
    </subcellularLocation>
</comment>
<feature type="transmembrane region" description="Helical" evidence="5">
    <location>
        <begin position="37"/>
        <end position="57"/>
    </location>
</feature>
<dbReference type="PANTHER" id="PTHR22950">
    <property type="entry name" value="AMINO ACID TRANSPORTER"/>
    <property type="match status" value="1"/>
</dbReference>
<feature type="transmembrane region" description="Helical" evidence="5">
    <location>
        <begin position="69"/>
        <end position="88"/>
    </location>
</feature>
<keyword evidence="2 5" id="KW-0812">Transmembrane</keyword>
<accession>A0A0M0JN51</accession>
<feature type="transmembrane region" description="Helical" evidence="5">
    <location>
        <begin position="100"/>
        <end position="119"/>
    </location>
</feature>
<gene>
    <name evidence="7" type="ORF">Ctob_001458</name>
</gene>
<keyword evidence="4 5" id="KW-0472">Membrane</keyword>
<evidence type="ECO:0000256" key="3">
    <source>
        <dbReference type="ARBA" id="ARBA00022989"/>
    </source>
</evidence>
<evidence type="ECO:0000313" key="7">
    <source>
        <dbReference type="EMBL" id="KOO27991.1"/>
    </source>
</evidence>
<protein>
    <submittedName>
        <fullName evidence="7">Proton-coupled amino acid transporter 4</fullName>
    </submittedName>
</protein>
<feature type="transmembrane region" description="Helical" evidence="5">
    <location>
        <begin position="139"/>
        <end position="157"/>
    </location>
</feature>
<dbReference type="InterPro" id="IPR013057">
    <property type="entry name" value="AA_transpt_TM"/>
</dbReference>
<feature type="domain" description="Amino acid transporter transmembrane" evidence="6">
    <location>
        <begin position="15"/>
        <end position="346"/>
    </location>
</feature>
<evidence type="ECO:0000256" key="5">
    <source>
        <dbReference type="SAM" id="Phobius"/>
    </source>
</evidence>
<comment type="caution">
    <text evidence="7">The sequence shown here is derived from an EMBL/GenBank/DDBJ whole genome shotgun (WGS) entry which is preliminary data.</text>
</comment>
<proteinExistence type="predicted"/>
<dbReference type="Pfam" id="PF01490">
    <property type="entry name" value="Aa_trans"/>
    <property type="match status" value="1"/>
</dbReference>
<evidence type="ECO:0000256" key="4">
    <source>
        <dbReference type="ARBA" id="ARBA00023136"/>
    </source>
</evidence>
<dbReference type="GO" id="GO:0016020">
    <property type="term" value="C:membrane"/>
    <property type="evidence" value="ECO:0007669"/>
    <property type="project" value="UniProtKB-SubCell"/>
</dbReference>
<dbReference type="OrthoDB" id="1684102at2759"/>